<protein>
    <submittedName>
        <fullName evidence="1">YheC/YheD family protein</fullName>
    </submittedName>
</protein>
<dbReference type="InterPro" id="IPR026838">
    <property type="entry name" value="YheC/D"/>
</dbReference>
<comment type="caution">
    <text evidence="1">The sequence shown here is derived from an EMBL/GenBank/DDBJ whole genome shotgun (WGS) entry which is preliminary data.</text>
</comment>
<organism evidence="1 2">
    <name type="scientific">Cohnella pontilimi</name>
    <dbReference type="NCBI Taxonomy" id="2564100"/>
    <lineage>
        <taxon>Bacteria</taxon>
        <taxon>Bacillati</taxon>
        <taxon>Bacillota</taxon>
        <taxon>Bacilli</taxon>
        <taxon>Bacillales</taxon>
        <taxon>Paenibacillaceae</taxon>
        <taxon>Cohnella</taxon>
    </lineage>
</organism>
<proteinExistence type="predicted"/>
<dbReference type="Proteomes" id="UP000309673">
    <property type="component" value="Unassembled WGS sequence"/>
</dbReference>
<evidence type="ECO:0000313" key="2">
    <source>
        <dbReference type="Proteomes" id="UP000309673"/>
    </source>
</evidence>
<sequence>MSIQLVGSKWAKTEVLRSAPDLKPFLPETCPYNRESVNAMLDRFGMIYVKPDNGTFGKGVIRVTKRNGINLMYVFQSGTRQYRFESFDEMFRELEKVKLPKPYLVQQGIELLKHRGRRFDLRVMVQKTPRSRWLSSGVIGRLAHPRKIVTNYHNGGTLMPVEKLLAGWLAARDMKRFLSFLRKLGTGCAVAMETKFPGIKEIGLDVAVDGQGKPWILEVNTKPDPYIFRKLPDRSIFRRIYRFAAAYGRVGYKRRRR</sequence>
<name>A0A4U0FBW8_9BACL</name>
<accession>A0A4U0FBW8</accession>
<reference evidence="1 2" key="1">
    <citation type="submission" date="2019-04" db="EMBL/GenBank/DDBJ databases">
        <title>Cohnella sp. nov., isolated from soil.</title>
        <authorList>
            <person name="Kim W."/>
        </authorList>
    </citation>
    <scope>NUCLEOTIDE SEQUENCE [LARGE SCALE GENOMIC DNA]</scope>
    <source>
        <strain evidence="1 2">CAU 1483</strain>
    </source>
</reference>
<dbReference type="EMBL" id="SUPK01000005">
    <property type="protein sequence ID" value="TJY41694.1"/>
    <property type="molecule type" value="Genomic_DNA"/>
</dbReference>
<keyword evidence="2" id="KW-1185">Reference proteome</keyword>
<dbReference type="RefSeq" id="WP_136777829.1">
    <property type="nucleotide sequence ID" value="NZ_SUPK01000005.1"/>
</dbReference>
<dbReference type="Pfam" id="PF14398">
    <property type="entry name" value="ATPgrasp_YheCD"/>
    <property type="match status" value="1"/>
</dbReference>
<dbReference type="Gene3D" id="3.30.470.20">
    <property type="entry name" value="ATP-grasp fold, B domain"/>
    <property type="match status" value="1"/>
</dbReference>
<evidence type="ECO:0000313" key="1">
    <source>
        <dbReference type="EMBL" id="TJY41694.1"/>
    </source>
</evidence>
<dbReference type="OrthoDB" id="7869153at2"/>
<dbReference type="AlphaFoldDB" id="A0A4U0FBW8"/>
<gene>
    <name evidence="1" type="ORF">E5161_10780</name>
</gene>
<dbReference type="SUPFAM" id="SSF56059">
    <property type="entry name" value="Glutathione synthetase ATP-binding domain-like"/>
    <property type="match status" value="1"/>
</dbReference>